<dbReference type="InterPro" id="IPR029299">
    <property type="entry name" value="ALMS_motif"/>
</dbReference>
<evidence type="ECO:0000313" key="6">
    <source>
        <dbReference type="Proteomes" id="UP000079169"/>
    </source>
</evidence>
<feature type="region of interest" description="Disordered" evidence="4">
    <location>
        <begin position="11"/>
        <end position="45"/>
    </location>
</feature>
<dbReference type="PaxDb" id="121845-A0A1S3DFR1"/>
<feature type="domain" description="ALMS motif" evidence="5">
    <location>
        <begin position="48"/>
        <end position="173"/>
    </location>
</feature>
<dbReference type="GeneID" id="103517698"/>
<dbReference type="GO" id="GO:0005813">
    <property type="term" value="C:centrosome"/>
    <property type="evidence" value="ECO:0007669"/>
    <property type="project" value="UniProtKB-SubCell"/>
</dbReference>
<evidence type="ECO:0000256" key="1">
    <source>
        <dbReference type="ARBA" id="ARBA00004300"/>
    </source>
</evidence>
<proteinExistence type="predicted"/>
<comment type="subcellular location">
    <subcellularLocation>
        <location evidence="1">Cytoplasm</location>
        <location evidence="1">Cytoskeleton</location>
        <location evidence="1">Microtubule organizing center</location>
        <location evidence="1">Centrosome</location>
    </subcellularLocation>
</comment>
<evidence type="ECO:0000256" key="2">
    <source>
        <dbReference type="ARBA" id="ARBA00022490"/>
    </source>
</evidence>
<dbReference type="AlphaFoldDB" id="A0A1S3DFR1"/>
<protein>
    <submittedName>
        <fullName evidence="7">Centrosomal protein C10orf90 homolog</fullName>
    </submittedName>
</protein>
<reference evidence="7" key="1">
    <citation type="submission" date="2025-08" db="UniProtKB">
        <authorList>
            <consortium name="RefSeq"/>
        </authorList>
    </citation>
    <scope>IDENTIFICATION</scope>
</reference>
<evidence type="ECO:0000259" key="5">
    <source>
        <dbReference type="Pfam" id="PF15309"/>
    </source>
</evidence>
<dbReference type="RefSeq" id="XP_008480965.1">
    <property type="nucleotide sequence ID" value="XM_008482743.3"/>
</dbReference>
<accession>A0A1S3DFR1</accession>
<evidence type="ECO:0000256" key="3">
    <source>
        <dbReference type="ARBA" id="ARBA00023212"/>
    </source>
</evidence>
<keyword evidence="3" id="KW-0206">Cytoskeleton</keyword>
<dbReference type="Pfam" id="PF15309">
    <property type="entry name" value="ALMS_motif"/>
    <property type="match status" value="1"/>
</dbReference>
<gene>
    <name evidence="7" type="primary">LOC103517698</name>
</gene>
<keyword evidence="6" id="KW-1185">Reference proteome</keyword>
<organism evidence="6 7">
    <name type="scientific">Diaphorina citri</name>
    <name type="common">Asian citrus psyllid</name>
    <dbReference type="NCBI Taxonomy" id="121845"/>
    <lineage>
        <taxon>Eukaryota</taxon>
        <taxon>Metazoa</taxon>
        <taxon>Ecdysozoa</taxon>
        <taxon>Arthropoda</taxon>
        <taxon>Hexapoda</taxon>
        <taxon>Insecta</taxon>
        <taxon>Pterygota</taxon>
        <taxon>Neoptera</taxon>
        <taxon>Paraneoptera</taxon>
        <taxon>Hemiptera</taxon>
        <taxon>Sternorrhyncha</taxon>
        <taxon>Psylloidea</taxon>
        <taxon>Psyllidae</taxon>
        <taxon>Diaphorininae</taxon>
        <taxon>Diaphorina</taxon>
    </lineage>
</organism>
<dbReference type="Proteomes" id="UP000079169">
    <property type="component" value="Unplaced"/>
</dbReference>
<name>A0A1S3DFR1_DIACI</name>
<sequence length="189" mass="21896">MTFVITFEPLTKRSSKKLRPNPAQSVPEPSSNGFSSSDTEITTKPHIKSLQEYLEENRPDYVTKAELRRQILAEKAYVREQQDRVQHKQRILLTNLKHPGSESDEIEKAKRGGKTQGSKIFTTRELRSMTRRKYQTLPEVQMKKMDAKRKEDYRTNKLMAEVFTKKLQRKALKGVVDLSNSDQVLSQVS</sequence>
<feature type="compositionally biased region" description="Polar residues" evidence="4">
    <location>
        <begin position="22"/>
        <end position="42"/>
    </location>
</feature>
<dbReference type="OrthoDB" id="2448405at2759"/>
<evidence type="ECO:0000313" key="7">
    <source>
        <dbReference type="RefSeq" id="XP_008480965.1"/>
    </source>
</evidence>
<keyword evidence="2" id="KW-0963">Cytoplasm</keyword>
<evidence type="ECO:0000256" key="4">
    <source>
        <dbReference type="SAM" id="MobiDB-lite"/>
    </source>
</evidence>
<dbReference type="KEGG" id="dci:103517698"/>